<feature type="compositionally biased region" description="Acidic residues" evidence="1">
    <location>
        <begin position="101"/>
        <end position="111"/>
    </location>
</feature>
<comment type="caution">
    <text evidence="2">The sequence shown here is derived from an EMBL/GenBank/DDBJ whole genome shotgun (WGS) entry which is preliminary data.</text>
</comment>
<organism evidence="2 3">
    <name type="scientific">Acrasis kona</name>
    <dbReference type="NCBI Taxonomy" id="1008807"/>
    <lineage>
        <taxon>Eukaryota</taxon>
        <taxon>Discoba</taxon>
        <taxon>Heterolobosea</taxon>
        <taxon>Tetramitia</taxon>
        <taxon>Eutetramitia</taxon>
        <taxon>Acrasidae</taxon>
        <taxon>Acrasis</taxon>
    </lineage>
</organism>
<proteinExistence type="predicted"/>
<evidence type="ECO:0000313" key="3">
    <source>
        <dbReference type="Proteomes" id="UP001431209"/>
    </source>
</evidence>
<evidence type="ECO:0000313" key="2">
    <source>
        <dbReference type="EMBL" id="KAL0486588.1"/>
    </source>
</evidence>
<name>A0AAW2Z9Q7_9EUKA</name>
<accession>A0AAW2Z9Q7</accession>
<feature type="region of interest" description="Disordered" evidence="1">
    <location>
        <begin position="74"/>
        <end position="111"/>
    </location>
</feature>
<dbReference type="Proteomes" id="UP001431209">
    <property type="component" value="Unassembled WGS sequence"/>
</dbReference>
<feature type="compositionally biased region" description="Basic and acidic residues" evidence="1">
    <location>
        <begin position="86"/>
        <end position="95"/>
    </location>
</feature>
<dbReference type="EMBL" id="JAOPGA020001250">
    <property type="protein sequence ID" value="KAL0486588.1"/>
    <property type="molecule type" value="Genomic_DNA"/>
</dbReference>
<sequence length="111" mass="12651">MSETAMSNKEIEEEQERKLKERLAGKTVNEKKRTTLIKERKAYFDSADYNMKGKVENPNKKTIPNSVKKGELIASARHLSPAQTDEDTHLKETTHSGDASAQDDEEEEEEQ</sequence>
<gene>
    <name evidence="2" type="ORF">AKO1_001403</name>
</gene>
<dbReference type="AlphaFoldDB" id="A0AAW2Z9Q7"/>
<reference evidence="2 3" key="1">
    <citation type="submission" date="2024-03" db="EMBL/GenBank/DDBJ databases">
        <title>The Acrasis kona genome and developmental transcriptomes reveal deep origins of eukaryotic multicellular pathways.</title>
        <authorList>
            <person name="Sheikh S."/>
            <person name="Fu C.-J."/>
            <person name="Brown M.W."/>
            <person name="Baldauf S.L."/>
        </authorList>
    </citation>
    <scope>NUCLEOTIDE SEQUENCE [LARGE SCALE GENOMIC DNA]</scope>
    <source>
        <strain evidence="2 3">ATCC MYA-3509</strain>
    </source>
</reference>
<evidence type="ECO:0000256" key="1">
    <source>
        <dbReference type="SAM" id="MobiDB-lite"/>
    </source>
</evidence>
<protein>
    <submittedName>
        <fullName evidence="2">ABCA5</fullName>
    </submittedName>
</protein>
<keyword evidence="3" id="KW-1185">Reference proteome</keyword>